<evidence type="ECO:0008006" key="6">
    <source>
        <dbReference type="Google" id="ProtNLM"/>
    </source>
</evidence>
<dbReference type="SUPFAM" id="SSF48403">
    <property type="entry name" value="Ankyrin repeat"/>
    <property type="match status" value="1"/>
</dbReference>
<dbReference type="InterPro" id="IPR002110">
    <property type="entry name" value="Ankyrin_rpt"/>
</dbReference>
<dbReference type="PROSITE" id="PS50297">
    <property type="entry name" value="ANK_REP_REGION"/>
    <property type="match status" value="1"/>
</dbReference>
<keyword evidence="2 3" id="KW-0040">ANK repeat</keyword>
<dbReference type="RefSeq" id="XP_066670533.1">
    <property type="nucleotide sequence ID" value="XM_066806915.1"/>
</dbReference>
<dbReference type="PANTHER" id="PTHR24123:SF33">
    <property type="entry name" value="PROTEIN HOS4"/>
    <property type="match status" value="1"/>
</dbReference>
<organism evidence="4 5">
    <name type="scientific">Apiospora hydei</name>
    <dbReference type="NCBI Taxonomy" id="1337664"/>
    <lineage>
        <taxon>Eukaryota</taxon>
        <taxon>Fungi</taxon>
        <taxon>Dikarya</taxon>
        <taxon>Ascomycota</taxon>
        <taxon>Pezizomycotina</taxon>
        <taxon>Sordariomycetes</taxon>
        <taxon>Xylariomycetidae</taxon>
        <taxon>Amphisphaeriales</taxon>
        <taxon>Apiosporaceae</taxon>
        <taxon>Apiospora</taxon>
    </lineage>
</organism>
<evidence type="ECO:0000313" key="5">
    <source>
        <dbReference type="Proteomes" id="UP001433268"/>
    </source>
</evidence>
<dbReference type="InterPro" id="IPR051165">
    <property type="entry name" value="Multifunctional_ANK_Repeat"/>
</dbReference>
<evidence type="ECO:0000313" key="4">
    <source>
        <dbReference type="EMBL" id="KAK8087639.1"/>
    </source>
</evidence>
<accession>A0ABR1WWU2</accession>
<dbReference type="PANTHER" id="PTHR24123">
    <property type="entry name" value="ANKYRIN REPEAT-CONTAINING"/>
    <property type="match status" value="1"/>
</dbReference>
<dbReference type="EMBL" id="JAQQWN010000004">
    <property type="protein sequence ID" value="KAK8087639.1"/>
    <property type="molecule type" value="Genomic_DNA"/>
</dbReference>
<feature type="repeat" description="ANK" evidence="3">
    <location>
        <begin position="157"/>
        <end position="190"/>
    </location>
</feature>
<dbReference type="GeneID" id="92039975"/>
<sequence length="289" mass="32297">MIGHLIEEGTDVSPLAVYSSHSYGQGKTLLQIASRHHNLDAAQLFLERPEGPVMARQRDSQGQQALPWAAIGLFPGHRQWLEPMSDVEVTHRAIETIKALLPYNGVNERGTRGMTALALAARFCKPPMSAYDSSCFDPAVQFFLDHGADPCDAGDDYGDTPLHAALCSVDRITTVRLLLSRGARADVHNRKGDTSVHVTAKMYKYLQLRRKARNVENLEDREERQRVAMQLLLDSLGSADIMDQQIEELTTAEIPQNLEEDKKWLRRIQSRVYHIRLSSPSDLLGSGAE</sequence>
<dbReference type="Pfam" id="PF12796">
    <property type="entry name" value="Ank_2"/>
    <property type="match status" value="1"/>
</dbReference>
<keyword evidence="1" id="KW-0677">Repeat</keyword>
<dbReference type="Gene3D" id="1.25.40.20">
    <property type="entry name" value="Ankyrin repeat-containing domain"/>
    <property type="match status" value="1"/>
</dbReference>
<proteinExistence type="predicted"/>
<keyword evidence="5" id="KW-1185">Reference proteome</keyword>
<protein>
    <recommendedName>
        <fullName evidence="6">Ankyrin</fullName>
    </recommendedName>
</protein>
<evidence type="ECO:0000256" key="1">
    <source>
        <dbReference type="ARBA" id="ARBA00022737"/>
    </source>
</evidence>
<evidence type="ECO:0000256" key="2">
    <source>
        <dbReference type="ARBA" id="ARBA00023043"/>
    </source>
</evidence>
<dbReference type="SMART" id="SM00248">
    <property type="entry name" value="ANK"/>
    <property type="match status" value="3"/>
</dbReference>
<dbReference type="InterPro" id="IPR036770">
    <property type="entry name" value="Ankyrin_rpt-contain_sf"/>
</dbReference>
<comment type="caution">
    <text evidence="4">The sequence shown here is derived from an EMBL/GenBank/DDBJ whole genome shotgun (WGS) entry which is preliminary data.</text>
</comment>
<dbReference type="PROSITE" id="PS50088">
    <property type="entry name" value="ANK_REPEAT"/>
    <property type="match status" value="1"/>
</dbReference>
<name>A0ABR1WWU2_9PEZI</name>
<reference evidence="4 5" key="1">
    <citation type="submission" date="2023-01" db="EMBL/GenBank/DDBJ databases">
        <title>Analysis of 21 Apiospora genomes using comparative genomics revels a genus with tremendous synthesis potential of carbohydrate active enzymes and secondary metabolites.</title>
        <authorList>
            <person name="Sorensen T."/>
        </authorList>
    </citation>
    <scope>NUCLEOTIDE SEQUENCE [LARGE SCALE GENOMIC DNA]</scope>
    <source>
        <strain evidence="4 5">CBS 114990</strain>
    </source>
</reference>
<gene>
    <name evidence="4" type="ORF">PG997_002600</name>
</gene>
<evidence type="ECO:0000256" key="3">
    <source>
        <dbReference type="PROSITE-ProRule" id="PRU00023"/>
    </source>
</evidence>
<dbReference type="Proteomes" id="UP001433268">
    <property type="component" value="Unassembled WGS sequence"/>
</dbReference>